<proteinExistence type="predicted"/>
<dbReference type="GO" id="GO:0005829">
    <property type="term" value="C:cytosol"/>
    <property type="evidence" value="ECO:0007669"/>
    <property type="project" value="TreeGrafter"/>
</dbReference>
<dbReference type="PROSITE" id="PS51205">
    <property type="entry name" value="VPS9"/>
    <property type="match status" value="1"/>
</dbReference>
<dbReference type="SMART" id="SM00167">
    <property type="entry name" value="VPS9"/>
    <property type="match status" value="1"/>
</dbReference>
<feature type="compositionally biased region" description="Polar residues" evidence="5">
    <location>
        <begin position="665"/>
        <end position="675"/>
    </location>
</feature>
<dbReference type="InterPro" id="IPR041545">
    <property type="entry name" value="DUF5601"/>
</dbReference>
<keyword evidence="3" id="KW-0862">Zinc</keyword>
<evidence type="ECO:0000256" key="3">
    <source>
        <dbReference type="ARBA" id="ARBA00022833"/>
    </source>
</evidence>
<dbReference type="InterPro" id="IPR003123">
    <property type="entry name" value="VPS9"/>
</dbReference>
<name>A0A8K0JTM9_LADFU</name>
<dbReference type="SUPFAM" id="SSF109993">
    <property type="entry name" value="VPS9 domain"/>
    <property type="match status" value="1"/>
</dbReference>
<dbReference type="GO" id="GO:0031267">
    <property type="term" value="F:small GTPase binding"/>
    <property type="evidence" value="ECO:0007669"/>
    <property type="project" value="TreeGrafter"/>
</dbReference>
<evidence type="ECO:0008006" key="10">
    <source>
        <dbReference type="Google" id="ProtNLM"/>
    </source>
</evidence>
<comment type="caution">
    <text evidence="8">The sequence shown here is derived from an EMBL/GenBank/DDBJ whole genome shotgun (WGS) entry which is preliminary data.</text>
</comment>
<dbReference type="InterPro" id="IPR002653">
    <property type="entry name" value="Znf_A20"/>
</dbReference>
<dbReference type="GO" id="GO:0005085">
    <property type="term" value="F:guanyl-nucleotide exchange factor activity"/>
    <property type="evidence" value="ECO:0007669"/>
    <property type="project" value="InterPro"/>
</dbReference>
<dbReference type="Pfam" id="PF01754">
    <property type="entry name" value="zf-A20"/>
    <property type="match status" value="1"/>
</dbReference>
<evidence type="ECO:0000256" key="2">
    <source>
        <dbReference type="ARBA" id="ARBA00022771"/>
    </source>
</evidence>
<feature type="domain" description="VPS9" evidence="7">
    <location>
        <begin position="225"/>
        <end position="367"/>
    </location>
</feature>
<dbReference type="EMBL" id="KZ308127">
    <property type="protein sequence ID" value="KAG8222221.1"/>
    <property type="molecule type" value="Genomic_DNA"/>
</dbReference>
<dbReference type="GO" id="GO:0030139">
    <property type="term" value="C:endocytic vesicle"/>
    <property type="evidence" value="ECO:0007669"/>
    <property type="project" value="TreeGrafter"/>
</dbReference>
<gene>
    <name evidence="8" type="ORF">J437_LFUL001419</name>
</gene>
<feature type="region of interest" description="Disordered" evidence="5">
    <location>
        <begin position="664"/>
        <end position="733"/>
    </location>
</feature>
<dbReference type="Pfam" id="PF18151">
    <property type="entry name" value="DUF5601"/>
    <property type="match status" value="1"/>
</dbReference>
<keyword evidence="9" id="KW-1185">Reference proteome</keyword>
<sequence length="752" mass="82990">MYSSKFPKPRIDQSDLKCKSGCGFFGNPEWAGYCSKCYREKQQRERSGKVGHKVRRPQGIEKKQVQAISGFTRFEEKKRSQSEKTTKIFKTLSFMKSPSSKDSSHSRSRVEELIRGVRPELERLRDESSKLLVSVGPNVEHELQRHAARFVAKAAQLADTEGRPIEEVAEEAQNYYINEMKRMDALSVYSEVSPEEKEALLDYAEKYVMTCLYQILFCPPSTTDEEKDLGLQNRIRSLNWVTTKHLDCRINETQSEICDLYTAITDILGMDSAKAPQDKLACVVGCCRTILELLARSQGGPASADDFLPALIFVVLKANPPRLKSNIHYVTRFCNSARLLSGEGGYYFTNLCCAVSFIENLTAESLSMSQDEFDQYTLGEVVPPSTWESTLMMCEAVHLLNEHLAALEDLSTRREKLDKTTEQLKDEMLRFGEEIAEEVTSIIEKTPLIIKPSRAPTQLDSEDPSTDQLPSPIVPQVIAPPVALDDVMQTMAESSNPAPWNPVSCFDFADQEDSLKLVNYDIELPGDNSPLSQCEDPSQLNIAEEDNPLLLGDMTGSILDESESPTTGDLLPSPLKPTAPTSLPSTGGITPLGWNIPSIPCETGEVGTCMSYSQSSSSPIKGPVASAWSANSGTVTQMPLLHTSINIGMSSGSAYMTSMIHPQVGLQSGPSSSWSRPPDLPLVETHRPDIDLDYGRRTKKENEEGVNKEPPDLLSDTPPPSLPPPATSSRSQVEETLVRALGGVLTTFDSLI</sequence>
<evidence type="ECO:0000259" key="7">
    <source>
        <dbReference type="PROSITE" id="PS51205"/>
    </source>
</evidence>
<dbReference type="InterPro" id="IPR037191">
    <property type="entry name" value="VPS9_dom_sf"/>
</dbReference>
<feature type="coiled-coil region" evidence="4">
    <location>
        <begin position="400"/>
        <end position="427"/>
    </location>
</feature>
<dbReference type="Proteomes" id="UP000792457">
    <property type="component" value="Unassembled WGS sequence"/>
</dbReference>
<dbReference type="Gene3D" id="1.10.246.120">
    <property type="match status" value="1"/>
</dbReference>
<keyword evidence="1" id="KW-0479">Metal-binding</keyword>
<evidence type="ECO:0000256" key="1">
    <source>
        <dbReference type="ARBA" id="ARBA00022723"/>
    </source>
</evidence>
<feature type="region of interest" description="Disordered" evidence="5">
    <location>
        <begin position="555"/>
        <end position="589"/>
    </location>
</feature>
<evidence type="ECO:0000259" key="6">
    <source>
        <dbReference type="PROSITE" id="PS51036"/>
    </source>
</evidence>
<evidence type="ECO:0000256" key="5">
    <source>
        <dbReference type="SAM" id="MobiDB-lite"/>
    </source>
</evidence>
<evidence type="ECO:0000313" key="8">
    <source>
        <dbReference type="EMBL" id="KAG8222221.1"/>
    </source>
</evidence>
<accession>A0A8K0JTM9</accession>
<dbReference type="InterPro" id="IPR045046">
    <property type="entry name" value="Vps9-like"/>
</dbReference>
<dbReference type="PANTHER" id="PTHR23101">
    <property type="entry name" value="RAB GDP/GTP EXCHANGE FACTOR"/>
    <property type="match status" value="1"/>
</dbReference>
<organism evidence="8 9">
    <name type="scientific">Ladona fulva</name>
    <name type="common">Scarce chaser dragonfly</name>
    <name type="synonym">Libellula fulva</name>
    <dbReference type="NCBI Taxonomy" id="123851"/>
    <lineage>
        <taxon>Eukaryota</taxon>
        <taxon>Metazoa</taxon>
        <taxon>Ecdysozoa</taxon>
        <taxon>Arthropoda</taxon>
        <taxon>Hexapoda</taxon>
        <taxon>Insecta</taxon>
        <taxon>Pterygota</taxon>
        <taxon>Palaeoptera</taxon>
        <taxon>Odonata</taxon>
        <taxon>Epiprocta</taxon>
        <taxon>Anisoptera</taxon>
        <taxon>Libelluloidea</taxon>
        <taxon>Libellulidae</taxon>
        <taxon>Ladona</taxon>
    </lineage>
</organism>
<dbReference type="Gene3D" id="1.20.5.4770">
    <property type="match status" value="1"/>
</dbReference>
<feature type="compositionally biased region" description="Basic and acidic residues" evidence="5">
    <location>
        <begin position="684"/>
        <end position="711"/>
    </location>
</feature>
<keyword evidence="4" id="KW-0175">Coiled coil</keyword>
<dbReference type="AlphaFoldDB" id="A0A8K0JTM9"/>
<dbReference type="GO" id="GO:0016192">
    <property type="term" value="P:vesicle-mediated transport"/>
    <property type="evidence" value="ECO:0007669"/>
    <property type="project" value="InterPro"/>
</dbReference>
<reference evidence="8" key="2">
    <citation type="submission" date="2017-10" db="EMBL/GenBank/DDBJ databases">
        <title>Ladona fulva Genome sequencing and assembly.</title>
        <authorList>
            <person name="Murali S."/>
            <person name="Richards S."/>
            <person name="Bandaranaike D."/>
            <person name="Bellair M."/>
            <person name="Blankenburg K."/>
            <person name="Chao H."/>
            <person name="Dinh H."/>
            <person name="Doddapaneni H."/>
            <person name="Dugan-Rocha S."/>
            <person name="Elkadiri S."/>
            <person name="Gnanaolivu R."/>
            <person name="Hernandez B."/>
            <person name="Skinner E."/>
            <person name="Javaid M."/>
            <person name="Lee S."/>
            <person name="Li M."/>
            <person name="Ming W."/>
            <person name="Munidasa M."/>
            <person name="Muniz J."/>
            <person name="Nguyen L."/>
            <person name="Hughes D."/>
            <person name="Osuji N."/>
            <person name="Pu L.-L."/>
            <person name="Puazo M."/>
            <person name="Qu C."/>
            <person name="Quiroz J."/>
            <person name="Raj R."/>
            <person name="Weissenberger G."/>
            <person name="Xin Y."/>
            <person name="Zou X."/>
            <person name="Han Y."/>
            <person name="Worley K."/>
            <person name="Muzny D."/>
            <person name="Gibbs R."/>
        </authorList>
    </citation>
    <scope>NUCLEOTIDE SEQUENCE</scope>
    <source>
        <strain evidence="8">Sampled in the wild</strain>
    </source>
</reference>
<protein>
    <recommendedName>
        <fullName evidence="10">Rab5 GDP/GTP exchange factor</fullName>
    </recommendedName>
</protein>
<dbReference type="SUPFAM" id="SSF57716">
    <property type="entry name" value="Glucocorticoid receptor-like (DNA-binding domain)"/>
    <property type="match status" value="1"/>
</dbReference>
<dbReference type="OrthoDB" id="300289at2759"/>
<dbReference type="SMART" id="SM00259">
    <property type="entry name" value="ZnF_A20"/>
    <property type="match status" value="1"/>
</dbReference>
<reference evidence="8" key="1">
    <citation type="submission" date="2013-04" db="EMBL/GenBank/DDBJ databases">
        <authorList>
            <person name="Qu J."/>
            <person name="Murali S.C."/>
            <person name="Bandaranaike D."/>
            <person name="Bellair M."/>
            <person name="Blankenburg K."/>
            <person name="Chao H."/>
            <person name="Dinh H."/>
            <person name="Doddapaneni H."/>
            <person name="Downs B."/>
            <person name="Dugan-Rocha S."/>
            <person name="Elkadiri S."/>
            <person name="Gnanaolivu R.D."/>
            <person name="Hernandez B."/>
            <person name="Javaid M."/>
            <person name="Jayaseelan J.C."/>
            <person name="Lee S."/>
            <person name="Li M."/>
            <person name="Ming W."/>
            <person name="Munidasa M."/>
            <person name="Muniz J."/>
            <person name="Nguyen L."/>
            <person name="Ongeri F."/>
            <person name="Osuji N."/>
            <person name="Pu L.-L."/>
            <person name="Puazo M."/>
            <person name="Qu C."/>
            <person name="Quiroz J."/>
            <person name="Raj R."/>
            <person name="Weissenberger G."/>
            <person name="Xin Y."/>
            <person name="Zou X."/>
            <person name="Han Y."/>
            <person name="Richards S."/>
            <person name="Worley K."/>
            <person name="Muzny D."/>
            <person name="Gibbs R."/>
        </authorList>
    </citation>
    <scope>NUCLEOTIDE SEQUENCE</scope>
    <source>
        <strain evidence="8">Sampled in the wild</strain>
    </source>
</reference>
<dbReference type="GO" id="GO:0003677">
    <property type="term" value="F:DNA binding"/>
    <property type="evidence" value="ECO:0007669"/>
    <property type="project" value="InterPro"/>
</dbReference>
<feature type="compositionally biased region" description="Polar residues" evidence="5">
    <location>
        <begin position="579"/>
        <end position="588"/>
    </location>
</feature>
<dbReference type="Pfam" id="PF02204">
    <property type="entry name" value="VPS9"/>
    <property type="match status" value="1"/>
</dbReference>
<dbReference type="GO" id="GO:0008270">
    <property type="term" value="F:zinc ion binding"/>
    <property type="evidence" value="ECO:0007669"/>
    <property type="project" value="UniProtKB-KW"/>
</dbReference>
<keyword evidence="2" id="KW-0863">Zinc-finger</keyword>
<evidence type="ECO:0000256" key="4">
    <source>
        <dbReference type="SAM" id="Coils"/>
    </source>
</evidence>
<evidence type="ECO:0000313" key="9">
    <source>
        <dbReference type="Proteomes" id="UP000792457"/>
    </source>
</evidence>
<feature type="domain" description="A20-type" evidence="6">
    <location>
        <begin position="12"/>
        <end position="46"/>
    </location>
</feature>
<dbReference type="PROSITE" id="PS51036">
    <property type="entry name" value="ZF_A20"/>
    <property type="match status" value="1"/>
</dbReference>
<dbReference type="PANTHER" id="PTHR23101:SF122">
    <property type="entry name" value="RABAPTIN-5-ASSOCIATED EXCHANGE FACTOR FOR RAB5"/>
    <property type="match status" value="1"/>
</dbReference>
<feature type="compositionally biased region" description="Pro residues" evidence="5">
    <location>
        <begin position="717"/>
        <end position="726"/>
    </location>
</feature>
<feature type="region of interest" description="Disordered" evidence="5">
    <location>
        <begin position="453"/>
        <end position="473"/>
    </location>
</feature>
<dbReference type="Gene3D" id="1.20.1050.80">
    <property type="entry name" value="VPS9 domain"/>
    <property type="match status" value="1"/>
</dbReference>